<keyword evidence="3" id="KW-1185">Reference proteome</keyword>
<accession>A0ABV9WAZ6</accession>
<sequence length="159" mass="16931">MTNSPTGTIARFAGLLFGGLFTGFLVTVLVLESTLRSADGPVYTQVRQVELDRLDNLASATLIPALIAAAVLVASAVRNRRRVLWPALALVLLMSVVATTLVFNVPINTDQLAWNVQAPPADWAGVRDRWQLAHAVRTGAAVLAFGCLIAATTRQTPPS</sequence>
<keyword evidence="1" id="KW-0812">Transmembrane</keyword>
<feature type="transmembrane region" description="Helical" evidence="1">
    <location>
        <begin position="57"/>
        <end position="77"/>
    </location>
</feature>
<dbReference type="RefSeq" id="WP_380125659.1">
    <property type="nucleotide sequence ID" value="NZ_JBHSIU010000068.1"/>
</dbReference>
<evidence type="ECO:0000313" key="2">
    <source>
        <dbReference type="EMBL" id="MFC5005120.1"/>
    </source>
</evidence>
<comment type="caution">
    <text evidence="2">The sequence shown here is derived from an EMBL/GenBank/DDBJ whole genome shotgun (WGS) entry which is preliminary data.</text>
</comment>
<keyword evidence="1" id="KW-0472">Membrane</keyword>
<keyword evidence="1" id="KW-1133">Transmembrane helix</keyword>
<dbReference type="EMBL" id="JBHSIU010000068">
    <property type="protein sequence ID" value="MFC5005120.1"/>
    <property type="molecule type" value="Genomic_DNA"/>
</dbReference>
<organism evidence="2 3">
    <name type="scientific">Dactylosporangium cerinum</name>
    <dbReference type="NCBI Taxonomy" id="1434730"/>
    <lineage>
        <taxon>Bacteria</taxon>
        <taxon>Bacillati</taxon>
        <taxon>Actinomycetota</taxon>
        <taxon>Actinomycetes</taxon>
        <taxon>Micromonosporales</taxon>
        <taxon>Micromonosporaceae</taxon>
        <taxon>Dactylosporangium</taxon>
    </lineage>
</organism>
<proteinExistence type="predicted"/>
<name>A0ABV9WAZ6_9ACTN</name>
<feature type="transmembrane region" description="Helical" evidence="1">
    <location>
        <begin position="132"/>
        <end position="151"/>
    </location>
</feature>
<feature type="transmembrane region" description="Helical" evidence="1">
    <location>
        <begin position="84"/>
        <end position="107"/>
    </location>
</feature>
<evidence type="ECO:0000256" key="1">
    <source>
        <dbReference type="SAM" id="Phobius"/>
    </source>
</evidence>
<dbReference type="Proteomes" id="UP001595912">
    <property type="component" value="Unassembled WGS sequence"/>
</dbReference>
<evidence type="ECO:0000313" key="3">
    <source>
        <dbReference type="Proteomes" id="UP001595912"/>
    </source>
</evidence>
<dbReference type="Pfam" id="PF08592">
    <property type="entry name" value="Anthrone_oxy"/>
    <property type="match status" value="1"/>
</dbReference>
<gene>
    <name evidence="2" type="ORF">ACFPIJ_45720</name>
</gene>
<dbReference type="InterPro" id="IPR013901">
    <property type="entry name" value="Anthrone_oxy"/>
</dbReference>
<feature type="transmembrane region" description="Helical" evidence="1">
    <location>
        <begin position="12"/>
        <end position="31"/>
    </location>
</feature>
<protein>
    <submittedName>
        <fullName evidence="2">Anthrone oxygenase family protein</fullName>
    </submittedName>
</protein>
<reference evidence="3" key="1">
    <citation type="journal article" date="2019" name="Int. J. Syst. Evol. Microbiol.">
        <title>The Global Catalogue of Microorganisms (GCM) 10K type strain sequencing project: providing services to taxonomists for standard genome sequencing and annotation.</title>
        <authorList>
            <consortium name="The Broad Institute Genomics Platform"/>
            <consortium name="The Broad Institute Genome Sequencing Center for Infectious Disease"/>
            <person name="Wu L."/>
            <person name="Ma J."/>
        </authorList>
    </citation>
    <scope>NUCLEOTIDE SEQUENCE [LARGE SCALE GENOMIC DNA]</scope>
    <source>
        <strain evidence="3">CGMCC 4.7152</strain>
    </source>
</reference>